<evidence type="ECO:0000313" key="1">
    <source>
        <dbReference type="EMBL" id="SJL05162.1"/>
    </source>
</evidence>
<sequence>MSILFSLPCTDLTIHRNLKDVRDLVKHEDRKNHLGLLFYSKSQKAELQRLATQFEDTLQLFQIGTLLSLQETLEHVTMRLQHMDHSIMELANVASLPPTEVAGDPPGVPVCPSLPNSNKDKRLTESTDSVADSYFTSEADPQWQKPEVLYRRDARKMCRYESVRRQQS</sequence>
<gene>
    <name evidence="1" type="ORF">ARMOST_08535</name>
</gene>
<keyword evidence="2" id="KW-1185">Reference proteome</keyword>
<proteinExistence type="predicted"/>
<accession>A0A284R8Z7</accession>
<evidence type="ECO:0000313" key="2">
    <source>
        <dbReference type="Proteomes" id="UP000219338"/>
    </source>
</evidence>
<dbReference type="AlphaFoldDB" id="A0A284R8Z7"/>
<reference evidence="2" key="1">
    <citation type="journal article" date="2017" name="Nat. Ecol. Evol.">
        <title>Genome expansion and lineage-specific genetic innovations in the forest pathogenic fungi Armillaria.</title>
        <authorList>
            <person name="Sipos G."/>
            <person name="Prasanna A.N."/>
            <person name="Walter M.C."/>
            <person name="O'Connor E."/>
            <person name="Balint B."/>
            <person name="Krizsan K."/>
            <person name="Kiss B."/>
            <person name="Hess J."/>
            <person name="Varga T."/>
            <person name="Slot J."/>
            <person name="Riley R."/>
            <person name="Boka B."/>
            <person name="Rigling D."/>
            <person name="Barry K."/>
            <person name="Lee J."/>
            <person name="Mihaltcheva S."/>
            <person name="LaButti K."/>
            <person name="Lipzen A."/>
            <person name="Waldron R."/>
            <person name="Moloney N.M."/>
            <person name="Sperisen C."/>
            <person name="Kredics L."/>
            <person name="Vagvoelgyi C."/>
            <person name="Patrignani A."/>
            <person name="Fitzpatrick D."/>
            <person name="Nagy I."/>
            <person name="Doyle S."/>
            <person name="Anderson J.B."/>
            <person name="Grigoriev I.V."/>
            <person name="Gueldener U."/>
            <person name="Muensterkoetter M."/>
            <person name="Nagy L.G."/>
        </authorList>
    </citation>
    <scope>NUCLEOTIDE SEQUENCE [LARGE SCALE GENOMIC DNA]</scope>
    <source>
        <strain evidence="2">C18/9</strain>
    </source>
</reference>
<dbReference type="Proteomes" id="UP000219338">
    <property type="component" value="Unassembled WGS sequence"/>
</dbReference>
<name>A0A284R8Z7_ARMOS</name>
<organism evidence="1 2">
    <name type="scientific">Armillaria ostoyae</name>
    <name type="common">Armillaria root rot fungus</name>
    <dbReference type="NCBI Taxonomy" id="47428"/>
    <lineage>
        <taxon>Eukaryota</taxon>
        <taxon>Fungi</taxon>
        <taxon>Dikarya</taxon>
        <taxon>Basidiomycota</taxon>
        <taxon>Agaricomycotina</taxon>
        <taxon>Agaricomycetes</taxon>
        <taxon>Agaricomycetidae</taxon>
        <taxon>Agaricales</taxon>
        <taxon>Marasmiineae</taxon>
        <taxon>Physalacriaceae</taxon>
        <taxon>Armillaria</taxon>
    </lineage>
</organism>
<dbReference type="EMBL" id="FUEG01000005">
    <property type="protein sequence ID" value="SJL05162.1"/>
    <property type="molecule type" value="Genomic_DNA"/>
</dbReference>
<protein>
    <submittedName>
        <fullName evidence="1">Uncharacterized protein</fullName>
    </submittedName>
</protein>